<evidence type="ECO:0000256" key="10">
    <source>
        <dbReference type="ARBA" id="ARBA00023014"/>
    </source>
</evidence>
<comment type="cofactor">
    <cofactor evidence="12">
        <name>[3Fe-4S] cluster</name>
        <dbReference type="ChEBI" id="CHEBI:21137"/>
    </cofactor>
    <text evidence="12">Binds 1 [3Fe-4S] cluster.</text>
</comment>
<evidence type="ECO:0000256" key="8">
    <source>
        <dbReference type="ARBA" id="ARBA00022982"/>
    </source>
</evidence>
<evidence type="ECO:0000256" key="2">
    <source>
        <dbReference type="ARBA" id="ARBA00003532"/>
    </source>
</evidence>
<evidence type="ECO:0000256" key="6">
    <source>
        <dbReference type="ARBA" id="ARBA00022723"/>
    </source>
</evidence>
<proteinExistence type="predicted"/>
<evidence type="ECO:0000313" key="14">
    <source>
        <dbReference type="EMBL" id="ADG97315.1"/>
    </source>
</evidence>
<dbReference type="AlphaFoldDB" id="D6ZE35"/>
<dbReference type="Gene3D" id="3.30.70.20">
    <property type="match status" value="1"/>
</dbReference>
<reference evidence="14 15" key="1">
    <citation type="journal article" date="2010" name="Stand. Genomic Sci.">
        <title>Complete genome sequence of Segniliparus rotundus type strain (CDC 1076).</title>
        <authorList>
            <person name="Sikorski J."/>
            <person name="Lapidus A."/>
            <person name="Copeland A."/>
            <person name="Misra M."/>
            <person name="Glavina Del Rio T."/>
            <person name="Nolan M."/>
            <person name="Lucas S."/>
            <person name="Chen F."/>
            <person name="Tice H."/>
            <person name="Cheng J.F."/>
            <person name="Jando M."/>
            <person name="Schneider S."/>
            <person name="Bruce D."/>
            <person name="Goodwin L."/>
            <person name="Pitluck S."/>
            <person name="Liolios K."/>
            <person name="Mikhailova N."/>
            <person name="Pati A."/>
            <person name="Ivanova N."/>
            <person name="Mavromatis K."/>
            <person name="Chen A."/>
            <person name="Palaniappan K."/>
            <person name="Chertkov O."/>
            <person name="Land M."/>
            <person name="Hauser L."/>
            <person name="Chang Y.J."/>
            <person name="Jeffries C.D."/>
            <person name="Brettin T."/>
            <person name="Detter J.C."/>
            <person name="Han C."/>
            <person name="Rohde M."/>
            <person name="Goker M."/>
            <person name="Bristow J."/>
            <person name="Eisen J.A."/>
            <person name="Markowitz V."/>
            <person name="Hugenholtz P."/>
            <person name="Kyrpides N.C."/>
            <person name="Klenk H.P."/>
        </authorList>
    </citation>
    <scope>NUCLEOTIDE SEQUENCE [LARGE SCALE GENOMIC DNA]</scope>
    <source>
        <strain evidence="15">ATCC BAA-972 / CDC 1076 / CIP 108378 / DSM 44985 / JCM 13578</strain>
    </source>
</reference>
<dbReference type="InterPro" id="IPR050294">
    <property type="entry name" value="RnfB_subfamily"/>
</dbReference>
<dbReference type="RefSeq" id="WP_013137771.1">
    <property type="nucleotide sequence ID" value="NC_014168.1"/>
</dbReference>
<dbReference type="Pfam" id="PF00037">
    <property type="entry name" value="Fer4"/>
    <property type="match status" value="1"/>
</dbReference>
<evidence type="ECO:0000256" key="11">
    <source>
        <dbReference type="ARBA" id="ARBA00023291"/>
    </source>
</evidence>
<keyword evidence="7" id="KW-0677">Repeat</keyword>
<evidence type="ECO:0000256" key="7">
    <source>
        <dbReference type="ARBA" id="ARBA00022737"/>
    </source>
</evidence>
<gene>
    <name evidence="14" type="ordered locus">Srot_0836</name>
</gene>
<evidence type="ECO:0000256" key="4">
    <source>
        <dbReference type="ARBA" id="ARBA00022448"/>
    </source>
</evidence>
<sequence>MAFVVAEPCVDVIDRSCVEECPVDCMYLGKRMVYINPDLCIDCGACESVCPVEAIYNEEDLPDEWSAFKEANAQFFEGVEGLPEPGSCVGNASELGELGRDAPYVAALPARS</sequence>
<dbReference type="Proteomes" id="UP000002247">
    <property type="component" value="Chromosome"/>
</dbReference>
<dbReference type="InterPro" id="IPR000813">
    <property type="entry name" value="7Fe_ferredoxin"/>
</dbReference>
<evidence type="ECO:0000256" key="9">
    <source>
        <dbReference type="ARBA" id="ARBA00023004"/>
    </source>
</evidence>
<dbReference type="GO" id="GO:0046872">
    <property type="term" value="F:metal ion binding"/>
    <property type="evidence" value="ECO:0007669"/>
    <property type="project" value="UniProtKB-UniRule"/>
</dbReference>
<comment type="cofactor">
    <cofactor evidence="1 12">
        <name>[4Fe-4S] cluster</name>
        <dbReference type="ChEBI" id="CHEBI:49883"/>
    </cofactor>
</comment>
<dbReference type="InterPro" id="IPR017896">
    <property type="entry name" value="4Fe4S_Fe-S-bd"/>
</dbReference>
<dbReference type="PANTHER" id="PTHR42859">
    <property type="entry name" value="OXIDOREDUCTASE"/>
    <property type="match status" value="1"/>
</dbReference>
<evidence type="ECO:0000313" key="15">
    <source>
        <dbReference type="Proteomes" id="UP000002247"/>
    </source>
</evidence>
<name>D6ZE35_SEGRD</name>
<dbReference type="PROSITE" id="PS51379">
    <property type="entry name" value="4FE4S_FER_2"/>
    <property type="match status" value="1"/>
</dbReference>
<feature type="domain" description="4Fe-4S ferredoxin-type" evidence="13">
    <location>
        <begin position="31"/>
        <end position="60"/>
    </location>
</feature>
<dbReference type="EMBL" id="CP001958">
    <property type="protein sequence ID" value="ADG97315.1"/>
    <property type="molecule type" value="Genomic_DNA"/>
</dbReference>
<keyword evidence="11 12" id="KW-0003">3Fe-4S</keyword>
<evidence type="ECO:0000256" key="12">
    <source>
        <dbReference type="RuleBase" id="RU365098"/>
    </source>
</evidence>
<dbReference type="GO" id="GO:0051539">
    <property type="term" value="F:4 iron, 4 sulfur cluster binding"/>
    <property type="evidence" value="ECO:0007669"/>
    <property type="project" value="UniProtKB-UniRule"/>
</dbReference>
<dbReference type="STRING" id="640132.Srot_0836"/>
<keyword evidence="10 12" id="KW-0411">Iron-sulfur</keyword>
<protein>
    <recommendedName>
        <fullName evidence="3 12">Ferredoxin</fullName>
    </recommendedName>
</protein>
<dbReference type="KEGG" id="srt:Srot_0836"/>
<dbReference type="GO" id="GO:0009055">
    <property type="term" value="F:electron transfer activity"/>
    <property type="evidence" value="ECO:0007669"/>
    <property type="project" value="UniProtKB-UniRule"/>
</dbReference>
<keyword evidence="8 12" id="KW-0249">Electron transport</keyword>
<dbReference type="InterPro" id="IPR017900">
    <property type="entry name" value="4Fe4S_Fe_S_CS"/>
</dbReference>
<dbReference type="PRINTS" id="PR00354">
    <property type="entry name" value="7FE8SFRDOXIN"/>
</dbReference>
<dbReference type="NCBIfam" id="NF045480">
    <property type="entry name" value="FdxA_Actino"/>
    <property type="match status" value="1"/>
</dbReference>
<organism evidence="14 15">
    <name type="scientific">Segniliparus rotundus (strain ATCC BAA-972 / CDC 1076 / CIP 108378 / DSM 44985 / JCM 13578)</name>
    <dbReference type="NCBI Taxonomy" id="640132"/>
    <lineage>
        <taxon>Bacteria</taxon>
        <taxon>Bacillati</taxon>
        <taxon>Actinomycetota</taxon>
        <taxon>Actinomycetes</taxon>
        <taxon>Mycobacteriales</taxon>
        <taxon>Segniliparaceae</taxon>
        <taxon>Segniliparus</taxon>
    </lineage>
</organism>
<evidence type="ECO:0000259" key="13">
    <source>
        <dbReference type="PROSITE" id="PS51379"/>
    </source>
</evidence>
<dbReference type="GO" id="GO:0051538">
    <property type="term" value="F:3 iron, 4 sulfur cluster binding"/>
    <property type="evidence" value="ECO:0007669"/>
    <property type="project" value="UniProtKB-UniRule"/>
</dbReference>
<dbReference type="HOGENOM" id="CLU_139698_0_3_11"/>
<evidence type="ECO:0000256" key="3">
    <source>
        <dbReference type="ARBA" id="ARBA00013529"/>
    </source>
</evidence>
<keyword evidence="9 12" id="KW-0408">Iron</keyword>
<dbReference type="eggNOG" id="COG1146">
    <property type="taxonomic scope" value="Bacteria"/>
</dbReference>
<comment type="function">
    <text evidence="2 12">Ferredoxins are iron-sulfur proteins that transfer electrons in a wide variety of metabolic reactions.</text>
</comment>
<dbReference type="SUPFAM" id="SSF54862">
    <property type="entry name" value="4Fe-4S ferredoxins"/>
    <property type="match status" value="1"/>
</dbReference>
<accession>D6ZE35</accession>
<keyword evidence="6 12" id="KW-0479">Metal-binding</keyword>
<dbReference type="PROSITE" id="PS00198">
    <property type="entry name" value="4FE4S_FER_1"/>
    <property type="match status" value="1"/>
</dbReference>
<dbReference type="PANTHER" id="PTHR42859:SF2">
    <property type="entry name" value="FERREDOXIN"/>
    <property type="match status" value="1"/>
</dbReference>
<keyword evidence="5 12" id="KW-0004">4Fe-4S</keyword>
<evidence type="ECO:0000256" key="1">
    <source>
        <dbReference type="ARBA" id="ARBA00001966"/>
    </source>
</evidence>
<keyword evidence="4 12" id="KW-0813">Transport</keyword>
<dbReference type="OrthoDB" id="9803397at2"/>
<evidence type="ECO:0000256" key="5">
    <source>
        <dbReference type="ARBA" id="ARBA00022485"/>
    </source>
</evidence>
<dbReference type="InterPro" id="IPR054830">
    <property type="entry name" value="FdxA_Actino"/>
</dbReference>
<keyword evidence="15" id="KW-1185">Reference proteome</keyword>